<feature type="transmembrane region" description="Helical" evidence="1">
    <location>
        <begin position="99"/>
        <end position="118"/>
    </location>
</feature>
<feature type="domain" description="FecR protein" evidence="2">
    <location>
        <begin position="153"/>
        <end position="238"/>
    </location>
</feature>
<accession>A0AAJ6BDY0</accession>
<dbReference type="Gene3D" id="2.60.120.1440">
    <property type="match status" value="1"/>
</dbReference>
<dbReference type="Pfam" id="PF04773">
    <property type="entry name" value="FecR"/>
    <property type="match status" value="1"/>
</dbReference>
<feature type="domain" description="Protein FecR C-terminal" evidence="3">
    <location>
        <begin position="290"/>
        <end position="356"/>
    </location>
</feature>
<dbReference type="Proteomes" id="UP001220610">
    <property type="component" value="Chromosome"/>
</dbReference>
<dbReference type="Gene3D" id="3.55.50.30">
    <property type="match status" value="1"/>
</dbReference>
<name>A0AAJ6BDY0_9BACT</name>
<evidence type="ECO:0000259" key="3">
    <source>
        <dbReference type="Pfam" id="PF16344"/>
    </source>
</evidence>
<proteinExistence type="predicted"/>
<organism evidence="4 5">
    <name type="scientific">Candidatus Pseudobacter hemicellulosilyticus</name>
    <dbReference type="NCBI Taxonomy" id="3121375"/>
    <lineage>
        <taxon>Bacteria</taxon>
        <taxon>Pseudomonadati</taxon>
        <taxon>Bacteroidota</taxon>
        <taxon>Chitinophagia</taxon>
        <taxon>Chitinophagales</taxon>
        <taxon>Chitinophagaceae</taxon>
        <taxon>Pseudobacter</taxon>
    </lineage>
</organism>
<protein>
    <submittedName>
        <fullName evidence="4">FecR domain-containing protein</fullName>
    </submittedName>
</protein>
<sequence length="357" mass="39729">MNQYEYYQIEDFLSDTSFIEWVLDQESEQAAFWDNWLLDHPEREPIVQRARNILLSIQIAPVETALSEAEIQAIAAYTEKNAQPDVRPKAMLLRLFSRPWLRVAAILLVIAGTGALLYRPARQTATPGNTAAVTTTTQGPDSIRFFNNSADSKLLQLSDGSLIVLGPRSGVQYPAKFSGQTREVNLTGEAFFEVQADAQQPFLVYSHKLVTKVLGTSFTIRAFDNEPEIKVIVNTGKVAVYEQADTSSGNTAVTLVSNQQVIYRRQQSAFAKDTLTRPPMLSQTEAPRIFSFTNATVAEVIATLEEAYQVSIQYNKKYADMTITASLSRLPLDEKINMICKAINAKCTIEDGNISIE</sequence>
<keyword evidence="1" id="KW-0472">Membrane</keyword>
<dbReference type="Pfam" id="PF16344">
    <property type="entry name" value="FecR_C"/>
    <property type="match status" value="1"/>
</dbReference>
<dbReference type="PIRSF" id="PIRSF018266">
    <property type="entry name" value="FecR"/>
    <property type="match status" value="1"/>
</dbReference>
<dbReference type="EMBL" id="CP119311">
    <property type="protein sequence ID" value="WEK33513.1"/>
    <property type="molecule type" value="Genomic_DNA"/>
</dbReference>
<dbReference type="InterPro" id="IPR006860">
    <property type="entry name" value="FecR"/>
</dbReference>
<dbReference type="InterPro" id="IPR032508">
    <property type="entry name" value="FecR_C"/>
</dbReference>
<keyword evidence="1" id="KW-1133">Transmembrane helix</keyword>
<dbReference type="PANTHER" id="PTHR30273">
    <property type="entry name" value="PERIPLASMIC SIGNAL SENSOR AND SIGMA FACTOR ACTIVATOR FECR-RELATED"/>
    <property type="match status" value="1"/>
</dbReference>
<evidence type="ECO:0000256" key="1">
    <source>
        <dbReference type="SAM" id="Phobius"/>
    </source>
</evidence>
<reference evidence="4" key="1">
    <citation type="submission" date="2023-03" db="EMBL/GenBank/DDBJ databases">
        <title>Andean soil-derived lignocellulolytic bacterial consortium as a source of novel taxa and putative plastic-active enzymes.</title>
        <authorList>
            <person name="Diaz-Garcia L."/>
            <person name="Chuvochina M."/>
            <person name="Feuerriegel G."/>
            <person name="Bunk B."/>
            <person name="Sproer C."/>
            <person name="Streit W.R."/>
            <person name="Rodriguez L.M."/>
            <person name="Overmann J."/>
            <person name="Jimenez D.J."/>
        </authorList>
    </citation>
    <scope>NUCLEOTIDE SEQUENCE</scope>
    <source>
        <strain evidence="4">MAG 7</strain>
    </source>
</reference>
<evidence type="ECO:0000313" key="4">
    <source>
        <dbReference type="EMBL" id="WEK33513.1"/>
    </source>
</evidence>
<keyword evidence="1" id="KW-0812">Transmembrane</keyword>
<evidence type="ECO:0000313" key="5">
    <source>
        <dbReference type="Proteomes" id="UP001220610"/>
    </source>
</evidence>
<dbReference type="PANTHER" id="PTHR30273:SF2">
    <property type="entry name" value="PROTEIN FECR"/>
    <property type="match status" value="1"/>
</dbReference>
<dbReference type="AlphaFoldDB" id="A0AAJ6BDY0"/>
<dbReference type="GO" id="GO:0016989">
    <property type="term" value="F:sigma factor antagonist activity"/>
    <property type="evidence" value="ECO:0007669"/>
    <property type="project" value="TreeGrafter"/>
</dbReference>
<dbReference type="InterPro" id="IPR012373">
    <property type="entry name" value="Ferrdict_sens_TM"/>
</dbReference>
<evidence type="ECO:0000259" key="2">
    <source>
        <dbReference type="Pfam" id="PF04773"/>
    </source>
</evidence>
<gene>
    <name evidence="4" type="ORF">P0Y53_13560</name>
</gene>